<keyword evidence="2" id="KW-1185">Reference proteome</keyword>
<dbReference type="EMBL" id="AWWI01000116">
    <property type="protein sequence ID" value="PIL19035.1"/>
    <property type="molecule type" value="Genomic_DNA"/>
</dbReference>
<dbReference type="Pfam" id="PF10983">
    <property type="entry name" value="DUF2793"/>
    <property type="match status" value="1"/>
</dbReference>
<evidence type="ECO:0008006" key="3">
    <source>
        <dbReference type="Google" id="ProtNLM"/>
    </source>
</evidence>
<dbReference type="OrthoDB" id="564699at2"/>
<dbReference type="InterPro" id="IPR021251">
    <property type="entry name" value="DUF2793"/>
</dbReference>
<proteinExistence type="predicted"/>
<comment type="caution">
    <text evidence="1">The sequence shown here is derived from an EMBL/GenBank/DDBJ whole genome shotgun (WGS) entry which is preliminary data.</text>
</comment>
<name>A0A2G8RBT4_9RHOB</name>
<reference evidence="1 2" key="1">
    <citation type="submission" date="2013-09" db="EMBL/GenBank/DDBJ databases">
        <title>Genome sequencing of Phaeobacter antarcticus sp. nov. SM1211.</title>
        <authorList>
            <person name="Zhang X.-Y."/>
            <person name="Liu C."/>
            <person name="Chen X.-L."/>
            <person name="Xie B.-B."/>
            <person name="Qin Q.-L."/>
            <person name="Rong J.-C."/>
            <person name="Zhang Y.-Z."/>
        </authorList>
    </citation>
    <scope>NUCLEOTIDE SEQUENCE [LARGE SCALE GENOMIC DNA]</scope>
    <source>
        <strain evidence="1 2">SM1211</strain>
    </source>
</reference>
<protein>
    <recommendedName>
        <fullName evidence="3">DUF2793 domain-containing protein</fullName>
    </recommendedName>
</protein>
<sequence length="643" mass="65726">MSQSTNLALPYLAASQSQKHVTVNEGLRFLDVLVQISVKSAALSAPPGSPGDGQRWIIGPAPTGLWAGRATQIAAWQDGAWVFYAPKDGWLAWNEATLTSLIFSAGVWVSLIGALLAAGVTDTAFMLTDDADPTKKATFELAGISTGTTRTFTLPNSSSELAILAGTQTFTGNKTFAGTLTASGTVTVSAAAATIGTATGTATYGMGTGGTTTGVTKTLNIGTGGASGSNTVVNIGSATAGAGGTTVVNTPTVTFANTVTAVAMPQANLTAQLLGLGGATADSYNRLSINAPAMLFNNAGAGIEATVNKAAPANDAAVAFKTGFSTRALIGLLGSDDFSFKVSPDGSAFFEAIKVDRTSGRVDLAEPLLMQGQSEVPAPPPAGKLAIYARDRAGAGWLDVQRPSGRFFPLQPHFGVNRIATWAPSSGTTVNTNGMPRTAVGTVATPTLATTNLSTSMRRWRVTSAATADAVAEERSAGWVCWRGNAEGLGGWSYVNRLSMTTLQATGMGFFGLYGSTAALATTLTLAAAVNCIGIGFQRGTHTNWQLVHNDSSGAPTLTDLGSSFPVASTTNVLSLYIAAAPNGSDIGVRIVEEVSGVAVEFTITADMPAATQLLSPRNYMNTGATAAAVAYDCSGVYVETDF</sequence>
<organism evidence="1 2">
    <name type="scientific">Puniceibacterium antarcticum</name>
    <dbReference type="NCBI Taxonomy" id="1206336"/>
    <lineage>
        <taxon>Bacteria</taxon>
        <taxon>Pseudomonadati</taxon>
        <taxon>Pseudomonadota</taxon>
        <taxon>Alphaproteobacteria</taxon>
        <taxon>Rhodobacterales</taxon>
        <taxon>Paracoccaceae</taxon>
        <taxon>Puniceibacterium</taxon>
    </lineage>
</organism>
<accession>A0A2G8RBT4</accession>
<evidence type="ECO:0000313" key="1">
    <source>
        <dbReference type="EMBL" id="PIL19035.1"/>
    </source>
</evidence>
<dbReference type="Proteomes" id="UP000231259">
    <property type="component" value="Unassembled WGS sequence"/>
</dbReference>
<gene>
    <name evidence="1" type="ORF">P775_16875</name>
</gene>
<dbReference type="AlphaFoldDB" id="A0A2G8RBT4"/>
<evidence type="ECO:0000313" key="2">
    <source>
        <dbReference type="Proteomes" id="UP000231259"/>
    </source>
</evidence>
<dbReference type="RefSeq" id="WP_099911926.1">
    <property type="nucleotide sequence ID" value="NZ_AWWI01000116.1"/>
</dbReference>